<keyword evidence="1" id="KW-1133">Transmembrane helix</keyword>
<dbReference type="InterPro" id="IPR052020">
    <property type="entry name" value="Cyclic_di-GMP/3'3'-cGAMP_PDE"/>
</dbReference>
<dbReference type="PANTHER" id="PTHR45228:SF1">
    <property type="entry name" value="CYCLIC DI-GMP PHOSPHODIESTERASE TM_0186"/>
    <property type="match status" value="1"/>
</dbReference>
<dbReference type="NCBIfam" id="TIGR00229">
    <property type="entry name" value="sensory_box"/>
    <property type="match status" value="1"/>
</dbReference>
<dbReference type="SUPFAM" id="SSF55785">
    <property type="entry name" value="PYP-like sensor domain (PAS domain)"/>
    <property type="match status" value="1"/>
</dbReference>
<proteinExistence type="predicted"/>
<dbReference type="InterPro" id="IPR043128">
    <property type="entry name" value="Rev_trsase/Diguanyl_cyclase"/>
</dbReference>
<dbReference type="InterPro" id="IPR013767">
    <property type="entry name" value="PAS_fold"/>
</dbReference>
<dbReference type="SUPFAM" id="SSF109604">
    <property type="entry name" value="HD-domain/PDEase-like"/>
    <property type="match status" value="1"/>
</dbReference>
<dbReference type="InterPro" id="IPR000014">
    <property type="entry name" value="PAS"/>
</dbReference>
<dbReference type="Gene3D" id="3.30.450.20">
    <property type="entry name" value="PAS domain"/>
    <property type="match status" value="1"/>
</dbReference>
<evidence type="ECO:0000259" key="4">
    <source>
        <dbReference type="PROSITE" id="PS51832"/>
    </source>
</evidence>
<feature type="transmembrane region" description="Helical" evidence="1">
    <location>
        <begin position="39"/>
        <end position="62"/>
    </location>
</feature>
<dbReference type="EMBL" id="VNHM01000002">
    <property type="protein sequence ID" value="TYO97345.1"/>
    <property type="molecule type" value="Genomic_DNA"/>
</dbReference>
<keyword evidence="1" id="KW-0812">Transmembrane</keyword>
<evidence type="ECO:0000256" key="1">
    <source>
        <dbReference type="SAM" id="Phobius"/>
    </source>
</evidence>
<dbReference type="NCBIfam" id="TIGR00254">
    <property type="entry name" value="GGDEF"/>
    <property type="match status" value="1"/>
</dbReference>
<protein>
    <submittedName>
        <fullName evidence="5">PAS domain S-box-containing protein/diguanylate cyclase (GGDEF)-like protein</fullName>
    </submittedName>
</protein>
<dbReference type="InterPro" id="IPR029787">
    <property type="entry name" value="Nucleotide_cyclase"/>
</dbReference>
<dbReference type="PANTHER" id="PTHR45228">
    <property type="entry name" value="CYCLIC DI-GMP PHOSPHODIESTERASE TM_0186-RELATED"/>
    <property type="match status" value="1"/>
</dbReference>
<dbReference type="SMART" id="SM00267">
    <property type="entry name" value="GGDEF"/>
    <property type="match status" value="1"/>
</dbReference>
<dbReference type="CDD" id="cd01949">
    <property type="entry name" value="GGDEF"/>
    <property type="match status" value="1"/>
</dbReference>
<feature type="domain" description="PAS" evidence="2">
    <location>
        <begin position="81"/>
        <end position="134"/>
    </location>
</feature>
<comment type="caution">
    <text evidence="5">The sequence shown here is derived from an EMBL/GenBank/DDBJ whole genome shotgun (WGS) entry which is preliminary data.</text>
</comment>
<dbReference type="PROSITE" id="PS51832">
    <property type="entry name" value="HD_GYP"/>
    <property type="match status" value="1"/>
</dbReference>
<keyword evidence="6" id="KW-1185">Reference proteome</keyword>
<dbReference type="Gene3D" id="3.30.70.270">
    <property type="match status" value="1"/>
</dbReference>
<evidence type="ECO:0000313" key="5">
    <source>
        <dbReference type="EMBL" id="TYO97345.1"/>
    </source>
</evidence>
<dbReference type="CDD" id="cd00130">
    <property type="entry name" value="PAS"/>
    <property type="match status" value="1"/>
</dbReference>
<dbReference type="InterPro" id="IPR003607">
    <property type="entry name" value="HD/PDEase_dom"/>
</dbReference>
<reference evidence="5 6" key="1">
    <citation type="submission" date="2019-07" db="EMBL/GenBank/DDBJ databases">
        <title>Genomic Encyclopedia of Type Strains, Phase I: the one thousand microbial genomes (KMG-I) project.</title>
        <authorList>
            <person name="Kyrpides N."/>
        </authorList>
    </citation>
    <scope>NUCLEOTIDE SEQUENCE [LARGE SCALE GENOMIC DNA]</scope>
    <source>
        <strain evidence="5 6">DSM 6562</strain>
    </source>
</reference>
<sequence>MVNMKGLGYAGVTIAVFSCLVLAKHDIALVNNIYHWLQNNWWVTVLLIMSCLSGLFLGYQWGNAANRRQKLKPVQGELQGEQLLLNTLFNNALSPVFVFEHDGRCVDANRAALEFLGCEKQELLAGSYNDLLLPAGFKLYMLQQENLADLEPVEIDYPAGGKVKTMLLNIIPVKLTEKNVYYVFGQEITHYKNQLEQLRSLSLHDPVTGLYNRTYFEQEMRRMEAGRNVSAGIILCDLDGLKLINDTLGHDQGDTLIIVAADILKNCFRGDDMVARIGGDEFAILLPNGDIEVVERASRRIKAAVAKHNTANPDLPLSISIGFAARRGASKKMIDLYKEADNNMYREKLHHSQHARGTIVQTLLATMKAKDFATTEQMTRFKELVSLFAVSVGLPESSVAGLKMLAQFCDIGKVGLPEDIIFKPGPLNPDEMAQMRRHCEIGHRLALSTPDLMPIADWILKHHEWWDGTGYPLGLKGKEIPVECRILSIACAYNAMVSYRPYRKTLSHEQACAELEKYAGIQFDPQLVTCFIEFLEAGAKKNLQIKKNTQPLPQL</sequence>
<dbReference type="SUPFAM" id="SSF55073">
    <property type="entry name" value="Nucleotide cyclase"/>
    <property type="match status" value="1"/>
</dbReference>
<dbReference type="AlphaFoldDB" id="A0A5S4ZWF0"/>
<dbReference type="Proteomes" id="UP000323166">
    <property type="component" value="Unassembled WGS sequence"/>
</dbReference>
<feature type="domain" description="GGDEF" evidence="3">
    <location>
        <begin position="229"/>
        <end position="361"/>
    </location>
</feature>
<dbReference type="InterPro" id="IPR037522">
    <property type="entry name" value="HD_GYP_dom"/>
</dbReference>
<dbReference type="Pfam" id="PF00989">
    <property type="entry name" value="PAS"/>
    <property type="match status" value="1"/>
</dbReference>
<dbReference type="InterPro" id="IPR000160">
    <property type="entry name" value="GGDEF_dom"/>
</dbReference>
<dbReference type="Pfam" id="PF13487">
    <property type="entry name" value="HD_5"/>
    <property type="match status" value="1"/>
</dbReference>
<evidence type="ECO:0000259" key="3">
    <source>
        <dbReference type="PROSITE" id="PS50887"/>
    </source>
</evidence>
<dbReference type="PROSITE" id="PS51257">
    <property type="entry name" value="PROKAR_LIPOPROTEIN"/>
    <property type="match status" value="1"/>
</dbReference>
<dbReference type="PROSITE" id="PS50112">
    <property type="entry name" value="PAS"/>
    <property type="match status" value="1"/>
</dbReference>
<dbReference type="PROSITE" id="PS50887">
    <property type="entry name" value="GGDEF"/>
    <property type="match status" value="1"/>
</dbReference>
<evidence type="ECO:0000313" key="6">
    <source>
        <dbReference type="Proteomes" id="UP000323166"/>
    </source>
</evidence>
<accession>A0A5S4ZWF0</accession>
<dbReference type="SMART" id="SM00091">
    <property type="entry name" value="PAS"/>
    <property type="match status" value="1"/>
</dbReference>
<dbReference type="Pfam" id="PF00990">
    <property type="entry name" value="GGDEF"/>
    <property type="match status" value="1"/>
</dbReference>
<feature type="domain" description="HD-GYP" evidence="4">
    <location>
        <begin position="352"/>
        <end position="547"/>
    </location>
</feature>
<dbReference type="GO" id="GO:0006355">
    <property type="term" value="P:regulation of DNA-templated transcription"/>
    <property type="evidence" value="ECO:0007669"/>
    <property type="project" value="InterPro"/>
</dbReference>
<evidence type="ECO:0000259" key="2">
    <source>
        <dbReference type="PROSITE" id="PS50112"/>
    </source>
</evidence>
<name>A0A5S4ZWF0_9FIRM</name>
<keyword evidence="1" id="KW-0472">Membrane</keyword>
<gene>
    <name evidence="5" type="ORF">LX24_00539</name>
</gene>
<dbReference type="Gene3D" id="1.10.3210.10">
    <property type="entry name" value="Hypothetical protein af1432"/>
    <property type="match status" value="1"/>
</dbReference>
<dbReference type="InterPro" id="IPR035965">
    <property type="entry name" value="PAS-like_dom_sf"/>
</dbReference>
<organism evidence="5 6">
    <name type="scientific">Desulfallas thermosapovorans DSM 6562</name>
    <dbReference type="NCBI Taxonomy" id="1121431"/>
    <lineage>
        <taxon>Bacteria</taxon>
        <taxon>Bacillati</taxon>
        <taxon>Bacillota</taxon>
        <taxon>Clostridia</taxon>
        <taxon>Eubacteriales</taxon>
        <taxon>Desulfallaceae</taxon>
        <taxon>Desulfallas</taxon>
    </lineage>
</organism>
<dbReference type="CDD" id="cd00077">
    <property type="entry name" value="HDc"/>
    <property type="match status" value="1"/>
</dbReference>